<proteinExistence type="predicted"/>
<gene>
    <name evidence="2" type="ORF">IRJ41_004045</name>
</gene>
<accession>A0A9W7W876</accession>
<protein>
    <submittedName>
        <fullName evidence="2">Uncharacterized protein</fullName>
    </submittedName>
</protein>
<feature type="compositionally biased region" description="Basic and acidic residues" evidence="1">
    <location>
        <begin position="17"/>
        <end position="29"/>
    </location>
</feature>
<dbReference type="EMBL" id="JAFHDT010000025">
    <property type="protein sequence ID" value="KAI7790907.1"/>
    <property type="molecule type" value="Genomic_DNA"/>
</dbReference>
<organism evidence="2 3">
    <name type="scientific">Triplophysa rosa</name>
    <name type="common">Cave loach</name>
    <dbReference type="NCBI Taxonomy" id="992332"/>
    <lineage>
        <taxon>Eukaryota</taxon>
        <taxon>Metazoa</taxon>
        <taxon>Chordata</taxon>
        <taxon>Craniata</taxon>
        <taxon>Vertebrata</taxon>
        <taxon>Euteleostomi</taxon>
        <taxon>Actinopterygii</taxon>
        <taxon>Neopterygii</taxon>
        <taxon>Teleostei</taxon>
        <taxon>Ostariophysi</taxon>
        <taxon>Cypriniformes</taxon>
        <taxon>Nemacheilidae</taxon>
        <taxon>Triplophysa</taxon>
    </lineage>
</organism>
<reference evidence="2" key="1">
    <citation type="submission" date="2021-02" db="EMBL/GenBank/DDBJ databases">
        <title>Comparative genomics reveals that relaxation of natural selection precedes convergent phenotypic evolution of cavefish.</title>
        <authorList>
            <person name="Peng Z."/>
        </authorList>
    </citation>
    <scope>NUCLEOTIDE SEQUENCE</scope>
    <source>
        <tissue evidence="2">Muscle</tissue>
    </source>
</reference>
<dbReference type="AlphaFoldDB" id="A0A9W7W876"/>
<evidence type="ECO:0000256" key="1">
    <source>
        <dbReference type="SAM" id="MobiDB-lite"/>
    </source>
</evidence>
<feature type="region of interest" description="Disordered" evidence="1">
    <location>
        <begin position="1"/>
        <end position="29"/>
    </location>
</feature>
<sequence>MEEEEDTLNNPTAAETNSRKTGDSRASDMRLFRRVAPSDRGQLHRQPDHFKVLEHWIVLPNNMRYIYRVDFLKLLAKIWVPVDIIIWWKN</sequence>
<evidence type="ECO:0000313" key="3">
    <source>
        <dbReference type="Proteomes" id="UP001059041"/>
    </source>
</evidence>
<dbReference type="Proteomes" id="UP001059041">
    <property type="component" value="Linkage Group LG25"/>
</dbReference>
<comment type="caution">
    <text evidence="2">The sequence shown here is derived from an EMBL/GenBank/DDBJ whole genome shotgun (WGS) entry which is preliminary data.</text>
</comment>
<evidence type="ECO:0000313" key="2">
    <source>
        <dbReference type="EMBL" id="KAI7790907.1"/>
    </source>
</evidence>
<keyword evidence="3" id="KW-1185">Reference proteome</keyword>
<name>A0A9W7W876_TRIRA</name>